<organism evidence="2 3">
    <name type="scientific">Coccidioides posadasii RMSCC 3488</name>
    <dbReference type="NCBI Taxonomy" id="454284"/>
    <lineage>
        <taxon>Eukaryota</taxon>
        <taxon>Fungi</taxon>
        <taxon>Dikarya</taxon>
        <taxon>Ascomycota</taxon>
        <taxon>Pezizomycotina</taxon>
        <taxon>Eurotiomycetes</taxon>
        <taxon>Eurotiomycetidae</taxon>
        <taxon>Onygenales</taxon>
        <taxon>Onygenaceae</taxon>
        <taxon>Coccidioides</taxon>
    </lineage>
</organism>
<feature type="region of interest" description="Disordered" evidence="1">
    <location>
        <begin position="1"/>
        <end position="25"/>
    </location>
</feature>
<proteinExistence type="predicted"/>
<protein>
    <submittedName>
        <fullName evidence="2">Uncharacterized protein</fullName>
    </submittedName>
</protein>
<evidence type="ECO:0000313" key="2">
    <source>
        <dbReference type="EMBL" id="KMM70500.1"/>
    </source>
</evidence>
<accession>A0A0J6FM44</accession>
<sequence>MVTTSPGYTQQGCKNGSSASDQGMMVRLGTDQEDMAPACASGHDPANLRATVSTLFDSRTLDPQPILPQNGRSQSGHNANFLADLQSIGKASLNFTIKESKMM</sequence>
<evidence type="ECO:0000256" key="1">
    <source>
        <dbReference type="SAM" id="MobiDB-lite"/>
    </source>
</evidence>
<dbReference type="EMBL" id="DS268112">
    <property type="protein sequence ID" value="KMM70500.1"/>
    <property type="molecule type" value="Genomic_DNA"/>
</dbReference>
<feature type="compositionally biased region" description="Polar residues" evidence="1">
    <location>
        <begin position="1"/>
        <end position="21"/>
    </location>
</feature>
<dbReference type="AlphaFoldDB" id="A0A0J6FM44"/>
<dbReference type="VEuPathDB" id="FungiDB:CPAG_06811"/>
<reference evidence="3" key="3">
    <citation type="journal article" date="2010" name="Genome Res.">
        <title>Population genomic sequencing of Coccidioides fungi reveals recent hybridization and transposon control.</title>
        <authorList>
            <person name="Neafsey D.E."/>
            <person name="Barker B.M."/>
            <person name="Sharpton T.J."/>
            <person name="Stajich J.E."/>
            <person name="Park D.J."/>
            <person name="Whiston E."/>
            <person name="Hung C.-Y."/>
            <person name="McMahan C."/>
            <person name="White J."/>
            <person name="Sykes S."/>
            <person name="Heiman D."/>
            <person name="Young S."/>
            <person name="Zeng Q."/>
            <person name="Abouelleil A."/>
            <person name="Aftuck L."/>
            <person name="Bessette D."/>
            <person name="Brown A."/>
            <person name="FitzGerald M."/>
            <person name="Lui A."/>
            <person name="Macdonald J.P."/>
            <person name="Priest M."/>
            <person name="Orbach M.J."/>
            <person name="Galgiani J.N."/>
            <person name="Kirkland T.N."/>
            <person name="Cole G.T."/>
            <person name="Birren B.W."/>
            <person name="Henn M.R."/>
            <person name="Taylor J.W."/>
            <person name="Rounsley S.D."/>
        </authorList>
    </citation>
    <scope>NUCLEOTIDE SEQUENCE [LARGE SCALE GENOMIC DNA]</scope>
    <source>
        <strain evidence="3">RMSCC 3488</strain>
    </source>
</reference>
<name>A0A0J6FM44_COCPO</name>
<reference evidence="3" key="2">
    <citation type="journal article" date="2009" name="Genome Res.">
        <title>Comparative genomic analyses of the human fungal pathogens Coccidioides and their relatives.</title>
        <authorList>
            <person name="Sharpton T.J."/>
            <person name="Stajich J.E."/>
            <person name="Rounsley S.D."/>
            <person name="Gardner M.J."/>
            <person name="Wortman J.R."/>
            <person name="Jordar V.S."/>
            <person name="Maiti R."/>
            <person name="Kodira C.D."/>
            <person name="Neafsey D.E."/>
            <person name="Zeng Q."/>
            <person name="Hung C.-Y."/>
            <person name="McMahan C."/>
            <person name="Muszewska A."/>
            <person name="Grynberg M."/>
            <person name="Mandel M.A."/>
            <person name="Kellner E.M."/>
            <person name="Barker B.M."/>
            <person name="Galgiani J.N."/>
            <person name="Orbach M.J."/>
            <person name="Kirkland T.N."/>
            <person name="Cole G.T."/>
            <person name="Henn M.R."/>
            <person name="Birren B.W."/>
            <person name="Taylor J.W."/>
        </authorList>
    </citation>
    <scope>NUCLEOTIDE SEQUENCE [LARGE SCALE GENOMIC DNA]</scope>
    <source>
        <strain evidence="3">RMSCC 3488</strain>
    </source>
</reference>
<gene>
    <name evidence="2" type="ORF">CPAG_06811</name>
</gene>
<reference evidence="2 3" key="1">
    <citation type="submission" date="2007-06" db="EMBL/GenBank/DDBJ databases">
        <title>The Genome Sequence of Coccidioides posadasii RMSCC_3488.</title>
        <authorList>
            <consortium name="Coccidioides Genome Resources Consortium"/>
            <consortium name="The Broad Institute Genome Sequencing Platform"/>
            <person name="Henn M.R."/>
            <person name="Sykes S."/>
            <person name="Young S."/>
            <person name="Jaffe D."/>
            <person name="Berlin A."/>
            <person name="Alvarez P."/>
            <person name="Butler J."/>
            <person name="Gnerre S."/>
            <person name="Grabherr M."/>
            <person name="Mauceli E."/>
            <person name="Brockman W."/>
            <person name="Kodira C."/>
            <person name="Alvarado L."/>
            <person name="Zeng Q."/>
            <person name="Crawford M."/>
            <person name="Antoine C."/>
            <person name="Devon K."/>
            <person name="Galgiani J."/>
            <person name="Orsborn K."/>
            <person name="Lewis M.L."/>
            <person name="Nusbaum C."/>
            <person name="Galagan J."/>
            <person name="Birren B."/>
        </authorList>
    </citation>
    <scope>NUCLEOTIDE SEQUENCE [LARGE SCALE GENOMIC DNA]</scope>
    <source>
        <strain evidence="2 3">RMSCC 3488</strain>
    </source>
</reference>
<evidence type="ECO:0000313" key="3">
    <source>
        <dbReference type="Proteomes" id="UP000054567"/>
    </source>
</evidence>
<dbReference type="Proteomes" id="UP000054567">
    <property type="component" value="Unassembled WGS sequence"/>
</dbReference>